<dbReference type="SUPFAM" id="SSF111331">
    <property type="entry name" value="NAD kinase/diacylglycerol kinase-like"/>
    <property type="match status" value="1"/>
</dbReference>
<dbReference type="OrthoDB" id="142078at2"/>
<dbReference type="Gene3D" id="3.40.50.10330">
    <property type="entry name" value="Probable inorganic polyphosphate/atp-NAD kinase, domain 1"/>
    <property type="match status" value="1"/>
</dbReference>
<evidence type="ECO:0000256" key="7">
    <source>
        <dbReference type="ARBA" id="ARBA00022777"/>
    </source>
</evidence>
<keyword evidence="3" id="KW-0444">Lipid biosynthesis</keyword>
<keyword evidence="9" id="KW-0460">Magnesium</keyword>
<keyword evidence="8" id="KW-0067">ATP-binding</keyword>
<dbReference type="GO" id="GO:0016301">
    <property type="term" value="F:kinase activity"/>
    <property type="evidence" value="ECO:0007669"/>
    <property type="project" value="UniProtKB-KW"/>
</dbReference>
<keyword evidence="5" id="KW-0479">Metal-binding</keyword>
<dbReference type="InterPro" id="IPR016064">
    <property type="entry name" value="NAD/diacylglycerol_kinase_sf"/>
</dbReference>
<dbReference type="PROSITE" id="PS50146">
    <property type="entry name" value="DAGK"/>
    <property type="match status" value="1"/>
</dbReference>
<evidence type="ECO:0000256" key="11">
    <source>
        <dbReference type="ARBA" id="ARBA00023209"/>
    </source>
</evidence>
<gene>
    <name evidence="15" type="ORF">FOE78_16285</name>
</gene>
<organism evidence="15 16">
    <name type="scientific">Microlunatus elymi</name>
    <dbReference type="NCBI Taxonomy" id="2596828"/>
    <lineage>
        <taxon>Bacteria</taxon>
        <taxon>Bacillati</taxon>
        <taxon>Actinomycetota</taxon>
        <taxon>Actinomycetes</taxon>
        <taxon>Propionibacteriales</taxon>
        <taxon>Propionibacteriaceae</taxon>
        <taxon>Microlunatus</taxon>
    </lineage>
</organism>
<dbReference type="Proteomes" id="UP000319263">
    <property type="component" value="Chromosome"/>
</dbReference>
<evidence type="ECO:0000313" key="15">
    <source>
        <dbReference type="EMBL" id="QDP97275.1"/>
    </source>
</evidence>
<dbReference type="GO" id="GO:0046872">
    <property type="term" value="F:metal ion binding"/>
    <property type="evidence" value="ECO:0007669"/>
    <property type="project" value="UniProtKB-KW"/>
</dbReference>
<proteinExistence type="inferred from homology"/>
<comment type="cofactor">
    <cofactor evidence="1">
        <name>Mg(2+)</name>
        <dbReference type="ChEBI" id="CHEBI:18420"/>
    </cofactor>
</comment>
<dbReference type="Gene3D" id="2.60.200.40">
    <property type="match status" value="1"/>
</dbReference>
<dbReference type="PANTHER" id="PTHR12358">
    <property type="entry name" value="SPHINGOSINE KINASE"/>
    <property type="match status" value="1"/>
</dbReference>
<dbReference type="AlphaFoldDB" id="A0A516Q1G7"/>
<evidence type="ECO:0000256" key="8">
    <source>
        <dbReference type="ARBA" id="ARBA00022840"/>
    </source>
</evidence>
<dbReference type="InterPro" id="IPR005218">
    <property type="entry name" value="Diacylglycerol/lipid_kinase"/>
</dbReference>
<keyword evidence="4" id="KW-0808">Transferase</keyword>
<keyword evidence="16" id="KW-1185">Reference proteome</keyword>
<evidence type="ECO:0000313" key="16">
    <source>
        <dbReference type="Proteomes" id="UP000319263"/>
    </source>
</evidence>
<dbReference type="GO" id="GO:0005524">
    <property type="term" value="F:ATP binding"/>
    <property type="evidence" value="ECO:0007669"/>
    <property type="project" value="UniProtKB-KW"/>
</dbReference>
<dbReference type="InterPro" id="IPR050187">
    <property type="entry name" value="Lipid_Phosphate_FormReg"/>
</dbReference>
<dbReference type="GO" id="GO:0008654">
    <property type="term" value="P:phospholipid biosynthetic process"/>
    <property type="evidence" value="ECO:0007669"/>
    <property type="project" value="UniProtKB-KW"/>
</dbReference>
<dbReference type="Pfam" id="PF19279">
    <property type="entry name" value="YegS_C"/>
    <property type="match status" value="1"/>
</dbReference>
<comment type="similarity">
    <text evidence="2">Belongs to the diacylglycerol/lipid kinase family.</text>
</comment>
<dbReference type="InterPro" id="IPR001206">
    <property type="entry name" value="Diacylglycerol_kinase_cat_dom"/>
</dbReference>
<keyword evidence="6" id="KW-0547">Nucleotide-binding</keyword>
<dbReference type="InterPro" id="IPR017438">
    <property type="entry name" value="ATP-NAD_kinase_N"/>
</dbReference>
<evidence type="ECO:0000256" key="2">
    <source>
        <dbReference type="ARBA" id="ARBA00005983"/>
    </source>
</evidence>
<feature type="region of interest" description="Disordered" evidence="13">
    <location>
        <begin position="1"/>
        <end position="20"/>
    </location>
</feature>
<dbReference type="Pfam" id="PF00781">
    <property type="entry name" value="DAGK_cat"/>
    <property type="match status" value="1"/>
</dbReference>
<dbReference type="EMBL" id="CP041692">
    <property type="protein sequence ID" value="QDP97275.1"/>
    <property type="molecule type" value="Genomic_DNA"/>
</dbReference>
<evidence type="ECO:0000256" key="3">
    <source>
        <dbReference type="ARBA" id="ARBA00022516"/>
    </source>
</evidence>
<evidence type="ECO:0000256" key="10">
    <source>
        <dbReference type="ARBA" id="ARBA00023098"/>
    </source>
</evidence>
<dbReference type="SMART" id="SM00046">
    <property type="entry name" value="DAGKc"/>
    <property type="match status" value="1"/>
</dbReference>
<evidence type="ECO:0000259" key="14">
    <source>
        <dbReference type="PROSITE" id="PS50146"/>
    </source>
</evidence>
<feature type="domain" description="DAGKc" evidence="14">
    <location>
        <begin position="16"/>
        <end position="152"/>
    </location>
</feature>
<evidence type="ECO:0000256" key="1">
    <source>
        <dbReference type="ARBA" id="ARBA00001946"/>
    </source>
</evidence>
<dbReference type="InterPro" id="IPR045540">
    <property type="entry name" value="YegS/DAGK_C"/>
</dbReference>
<dbReference type="PANTHER" id="PTHR12358:SF106">
    <property type="entry name" value="LIPID KINASE YEGS"/>
    <property type="match status" value="1"/>
</dbReference>
<evidence type="ECO:0000256" key="6">
    <source>
        <dbReference type="ARBA" id="ARBA00022741"/>
    </source>
</evidence>
<name>A0A516Q1G7_9ACTN</name>
<keyword evidence="11" id="KW-0594">Phospholipid biosynthesis</keyword>
<evidence type="ECO:0000256" key="13">
    <source>
        <dbReference type="SAM" id="MobiDB-lite"/>
    </source>
</evidence>
<dbReference type="KEGG" id="mik:FOE78_16285"/>
<evidence type="ECO:0000256" key="9">
    <source>
        <dbReference type="ARBA" id="ARBA00022842"/>
    </source>
</evidence>
<dbReference type="GO" id="GO:0005886">
    <property type="term" value="C:plasma membrane"/>
    <property type="evidence" value="ECO:0007669"/>
    <property type="project" value="TreeGrafter"/>
</dbReference>
<reference evidence="15 16" key="1">
    <citation type="submission" date="2019-07" db="EMBL/GenBank/DDBJ databases">
        <title>Microlunatus dokdonensis sp. nov. isolated from the rhizospheric soil of the wild plant Elymus tsukushiensis.</title>
        <authorList>
            <person name="Ghim S.-Y."/>
            <person name="Hwang Y.-J."/>
            <person name="Son J.-S."/>
            <person name="Shin J.-H."/>
        </authorList>
    </citation>
    <scope>NUCLEOTIDE SEQUENCE [LARGE SCALE GENOMIC DNA]</scope>
    <source>
        <strain evidence="15 16">KUDC0627</strain>
    </source>
</reference>
<keyword evidence="12" id="KW-1208">Phospholipid metabolism</keyword>
<sequence length="312" mass="32817">MPPPDRTEGAGGRRGRPSGKIALVVNPSAGKGRAQEFLPEIAGRIRDAGHELDIWLSRNYDEAHRLLNKAAGSDASVVAVMGGDGMLHLGVNELVRAQVDGPAAPTLGLIPAGTGNDLCRGLDVPTDPLGALDVILSGHERAIDLARVGDAYIGTIVASGFDAMVNRRANDMTWPKGSSRYPLALMSVLRTFEPLHYQLTIDGVPRTLDAMLIAVGNTRCYGGGIRICPDADPTDGLLDVTIIHPVGRPTLLRLMPSLYTGGFVGASCVELLRVREITIDGPGLVGFGDGEMLGVAPLTVTQVPAVLRVCLP</sequence>
<dbReference type="NCBIfam" id="TIGR00147">
    <property type="entry name" value="YegS/Rv2252/BmrU family lipid kinase"/>
    <property type="match status" value="1"/>
</dbReference>
<evidence type="ECO:0000256" key="12">
    <source>
        <dbReference type="ARBA" id="ARBA00023264"/>
    </source>
</evidence>
<dbReference type="RefSeq" id="WP_143987236.1">
    <property type="nucleotide sequence ID" value="NZ_CP041692.1"/>
</dbReference>
<keyword evidence="7 15" id="KW-0418">Kinase</keyword>
<evidence type="ECO:0000256" key="5">
    <source>
        <dbReference type="ARBA" id="ARBA00022723"/>
    </source>
</evidence>
<protein>
    <submittedName>
        <fullName evidence="15">YegS/Rv2252/BmrU family lipid kinase</fullName>
    </submittedName>
</protein>
<accession>A0A516Q1G7</accession>
<keyword evidence="10" id="KW-0443">Lipid metabolism</keyword>
<evidence type="ECO:0000256" key="4">
    <source>
        <dbReference type="ARBA" id="ARBA00022679"/>
    </source>
</evidence>